<evidence type="ECO:0000256" key="15">
    <source>
        <dbReference type="ARBA" id="ARBA00023273"/>
    </source>
</evidence>
<dbReference type="GO" id="GO:0005743">
    <property type="term" value="C:mitochondrial inner membrane"/>
    <property type="evidence" value="ECO:0007669"/>
    <property type="project" value="UniProtKB-SubCell"/>
</dbReference>
<evidence type="ECO:0000256" key="10">
    <source>
        <dbReference type="ARBA" id="ARBA00022832"/>
    </source>
</evidence>
<evidence type="ECO:0000256" key="12">
    <source>
        <dbReference type="ARBA" id="ARBA00023098"/>
    </source>
</evidence>
<evidence type="ECO:0000256" key="9">
    <source>
        <dbReference type="ARBA" id="ARBA00022801"/>
    </source>
</evidence>
<evidence type="ECO:0000259" key="27">
    <source>
        <dbReference type="Pfam" id="PF03061"/>
    </source>
</evidence>
<keyword evidence="29" id="KW-1185">Reference proteome</keyword>
<accession>A0AAU9X6I7</accession>
<evidence type="ECO:0000256" key="26">
    <source>
        <dbReference type="ARBA" id="ARBA00048180"/>
    </source>
</evidence>
<keyword evidence="12" id="KW-0443">Lipid metabolism</keyword>
<evidence type="ECO:0000256" key="24">
    <source>
        <dbReference type="ARBA" id="ARBA00047969"/>
    </source>
</evidence>
<comment type="caution">
    <text evidence="28">The sequence shown here is derived from an EMBL/GenBank/DDBJ whole genome shotgun (WGS) entry which is preliminary data.</text>
</comment>
<evidence type="ECO:0000313" key="29">
    <source>
        <dbReference type="Proteomes" id="UP001159428"/>
    </source>
</evidence>
<comment type="subcellular location">
    <subcellularLocation>
        <location evidence="3">Cell projection</location>
        <location evidence="3">Ruffle membrane</location>
    </subcellularLocation>
    <subcellularLocation>
        <location evidence="1">Cytoplasm</location>
    </subcellularLocation>
    <subcellularLocation>
        <location evidence="4">Mitochondrion inner membrane</location>
        <topology evidence="4">Peripheral membrane protein</topology>
    </subcellularLocation>
    <subcellularLocation>
        <location evidence="2">Mitochondrion intermembrane space</location>
    </subcellularLocation>
</comment>
<dbReference type="CDD" id="cd03443">
    <property type="entry name" value="PaaI_thioesterase"/>
    <property type="match status" value="1"/>
</dbReference>
<evidence type="ECO:0000256" key="3">
    <source>
        <dbReference type="ARBA" id="ARBA00004632"/>
    </source>
</evidence>
<dbReference type="Gene3D" id="3.10.129.10">
    <property type="entry name" value="Hotdog Thioesterase"/>
    <property type="match status" value="1"/>
</dbReference>
<evidence type="ECO:0000256" key="16">
    <source>
        <dbReference type="ARBA" id="ARBA00035852"/>
    </source>
</evidence>
<evidence type="ECO:0000256" key="25">
    <source>
        <dbReference type="ARBA" id="ARBA00048074"/>
    </source>
</evidence>
<comment type="catalytic activity">
    <reaction evidence="22">
        <text>octanoyl-CoA + H2O = octanoate + CoA + H(+)</text>
        <dbReference type="Rhea" id="RHEA:30143"/>
        <dbReference type="ChEBI" id="CHEBI:15377"/>
        <dbReference type="ChEBI" id="CHEBI:15378"/>
        <dbReference type="ChEBI" id="CHEBI:25646"/>
        <dbReference type="ChEBI" id="CHEBI:57287"/>
        <dbReference type="ChEBI" id="CHEBI:57386"/>
    </reaction>
    <physiologicalReaction direction="left-to-right" evidence="22">
        <dbReference type="Rhea" id="RHEA:30144"/>
    </physiologicalReaction>
</comment>
<evidence type="ECO:0000256" key="2">
    <source>
        <dbReference type="ARBA" id="ARBA00004569"/>
    </source>
</evidence>
<keyword evidence="9" id="KW-0378">Hydrolase</keyword>
<evidence type="ECO:0000256" key="22">
    <source>
        <dbReference type="ARBA" id="ARBA00047588"/>
    </source>
</evidence>
<proteinExistence type="inferred from homology"/>
<dbReference type="EC" id="3.1.2.2" evidence="19"/>
<keyword evidence="11" id="KW-0809">Transit peptide</keyword>
<comment type="similarity">
    <text evidence="18">Belongs to the THEM4/THEM5 thioesterase family.</text>
</comment>
<evidence type="ECO:0000256" key="4">
    <source>
        <dbReference type="ARBA" id="ARBA00004637"/>
    </source>
</evidence>
<dbReference type="EMBL" id="CALNXJ010000032">
    <property type="protein sequence ID" value="CAH3138617.1"/>
    <property type="molecule type" value="Genomic_DNA"/>
</dbReference>
<evidence type="ECO:0000256" key="11">
    <source>
        <dbReference type="ARBA" id="ARBA00022946"/>
    </source>
</evidence>
<keyword evidence="7" id="KW-0053">Apoptosis</keyword>
<comment type="catalytic activity">
    <reaction evidence="26">
        <text>tetradecanoyl-CoA + H2O = tetradecanoate + CoA + H(+)</text>
        <dbReference type="Rhea" id="RHEA:40119"/>
        <dbReference type="ChEBI" id="CHEBI:15377"/>
        <dbReference type="ChEBI" id="CHEBI:15378"/>
        <dbReference type="ChEBI" id="CHEBI:30807"/>
        <dbReference type="ChEBI" id="CHEBI:57287"/>
        <dbReference type="ChEBI" id="CHEBI:57385"/>
    </reaction>
    <physiologicalReaction direction="left-to-right" evidence="26">
        <dbReference type="Rhea" id="RHEA:40120"/>
    </physiologicalReaction>
</comment>
<keyword evidence="8" id="KW-0999">Mitochondrion inner membrane</keyword>
<comment type="catalytic activity">
    <reaction evidence="24">
        <text>decanoyl-CoA + H2O = decanoate + CoA + H(+)</text>
        <dbReference type="Rhea" id="RHEA:40059"/>
        <dbReference type="ChEBI" id="CHEBI:15377"/>
        <dbReference type="ChEBI" id="CHEBI:15378"/>
        <dbReference type="ChEBI" id="CHEBI:27689"/>
        <dbReference type="ChEBI" id="CHEBI:57287"/>
        <dbReference type="ChEBI" id="CHEBI:61430"/>
    </reaction>
    <physiologicalReaction direction="left-to-right" evidence="24">
        <dbReference type="Rhea" id="RHEA:40060"/>
    </physiologicalReaction>
</comment>
<dbReference type="PANTHER" id="PTHR12418:SF19">
    <property type="entry name" value="ACYL-COENZYME A THIOESTERASE THEM4"/>
    <property type="match status" value="1"/>
</dbReference>
<keyword evidence="13" id="KW-0496">Mitochondrion</keyword>
<dbReference type="GO" id="GO:0016787">
    <property type="term" value="F:hydrolase activity"/>
    <property type="evidence" value="ECO:0007669"/>
    <property type="project" value="UniProtKB-KW"/>
</dbReference>
<keyword evidence="15" id="KW-0966">Cell projection</keyword>
<evidence type="ECO:0000256" key="17">
    <source>
        <dbReference type="ARBA" id="ARBA00037002"/>
    </source>
</evidence>
<evidence type="ECO:0000256" key="14">
    <source>
        <dbReference type="ARBA" id="ARBA00023136"/>
    </source>
</evidence>
<dbReference type="PANTHER" id="PTHR12418">
    <property type="entry name" value="ACYL-COENZYME A THIOESTERASE THEM4"/>
    <property type="match status" value="1"/>
</dbReference>
<keyword evidence="6" id="KW-0963">Cytoplasm</keyword>
<feature type="domain" description="Thioesterase" evidence="27">
    <location>
        <begin position="206"/>
        <end position="278"/>
    </location>
</feature>
<sequence>MTSPANRLALHRLSRFISRQRPNVSNTFSKVEVHQGFKRNFPYLNPKVVTQASYLYCNFGESPHLWKVIKGHTTKQLPVTEKFLGRRLYSTVNQGCSQDLLTTEKSEKGGQMADMEPSNYSAPNDTWTVESLDLYKKLKSDLIEQGNGDWLEHKSSIYYGERRLFTKALVNEYPGKFFEYVFFCSKNEKKVKGVIQFGSYTQGPPGCVHGGASASMMDSAIGVCVNKSFPGCVTASLTMNYKSLLPLGATALVESWVDKVEGRKVYALAELRSPDGKVLYSSSNALFIQLQPQGEDADKGKNAFGDKK</sequence>
<comment type="catalytic activity">
    <reaction evidence="17">
        <text>(9Z)-octadecenoyl-CoA + H2O = (9Z)-octadecenoate + CoA + H(+)</text>
        <dbReference type="Rhea" id="RHEA:40139"/>
        <dbReference type="ChEBI" id="CHEBI:15377"/>
        <dbReference type="ChEBI" id="CHEBI:15378"/>
        <dbReference type="ChEBI" id="CHEBI:30823"/>
        <dbReference type="ChEBI" id="CHEBI:57287"/>
        <dbReference type="ChEBI" id="CHEBI:57387"/>
    </reaction>
    <physiologicalReaction direction="left-to-right" evidence="17">
        <dbReference type="Rhea" id="RHEA:40140"/>
    </physiologicalReaction>
</comment>
<dbReference type="GO" id="GO:0032587">
    <property type="term" value="C:ruffle membrane"/>
    <property type="evidence" value="ECO:0007669"/>
    <property type="project" value="UniProtKB-SubCell"/>
</dbReference>
<dbReference type="GO" id="GO:0006915">
    <property type="term" value="P:apoptotic process"/>
    <property type="evidence" value="ECO:0007669"/>
    <property type="project" value="UniProtKB-KW"/>
</dbReference>
<dbReference type="SUPFAM" id="SSF54637">
    <property type="entry name" value="Thioesterase/thiol ester dehydrase-isomerase"/>
    <property type="match status" value="1"/>
</dbReference>
<evidence type="ECO:0000313" key="28">
    <source>
        <dbReference type="EMBL" id="CAH3138617.1"/>
    </source>
</evidence>
<dbReference type="InterPro" id="IPR029069">
    <property type="entry name" value="HotDog_dom_sf"/>
</dbReference>
<name>A0AAU9X6I7_9CNID</name>
<evidence type="ECO:0000256" key="7">
    <source>
        <dbReference type="ARBA" id="ARBA00022703"/>
    </source>
</evidence>
<evidence type="ECO:0000256" key="5">
    <source>
        <dbReference type="ARBA" id="ARBA00022475"/>
    </source>
</evidence>
<evidence type="ECO:0000256" key="1">
    <source>
        <dbReference type="ARBA" id="ARBA00004496"/>
    </source>
</evidence>
<evidence type="ECO:0000256" key="13">
    <source>
        <dbReference type="ARBA" id="ARBA00023128"/>
    </source>
</evidence>
<evidence type="ECO:0000256" key="19">
    <source>
        <dbReference type="ARBA" id="ARBA00038848"/>
    </source>
</evidence>
<keyword evidence="5" id="KW-1003">Cell membrane</keyword>
<protein>
    <recommendedName>
        <fullName evidence="20">Acyl-coenzyme A thioesterase THEM4</fullName>
        <ecNumber evidence="19">3.1.2.2</ecNumber>
    </recommendedName>
    <alternativeName>
        <fullName evidence="21">Thioesterase superfamily member 4</fullName>
    </alternativeName>
</protein>
<comment type="catalytic activity">
    <reaction evidence="16">
        <text>(5Z,8Z,11Z,14Z)-eicosatetraenoyl-CoA + H2O = (5Z,8Z,11Z,14Z)-eicosatetraenoate + CoA + H(+)</text>
        <dbReference type="Rhea" id="RHEA:40151"/>
        <dbReference type="ChEBI" id="CHEBI:15377"/>
        <dbReference type="ChEBI" id="CHEBI:15378"/>
        <dbReference type="ChEBI" id="CHEBI:32395"/>
        <dbReference type="ChEBI" id="CHEBI:57287"/>
        <dbReference type="ChEBI" id="CHEBI:57368"/>
    </reaction>
    <physiologicalReaction direction="left-to-right" evidence="16">
        <dbReference type="Rhea" id="RHEA:40152"/>
    </physiologicalReaction>
</comment>
<dbReference type="GO" id="GO:0006631">
    <property type="term" value="P:fatty acid metabolic process"/>
    <property type="evidence" value="ECO:0007669"/>
    <property type="project" value="UniProtKB-KW"/>
</dbReference>
<dbReference type="InterPro" id="IPR052365">
    <property type="entry name" value="THEM4/THEM5_acyl-CoA_thioest"/>
</dbReference>
<comment type="catalytic activity">
    <reaction evidence="23">
        <text>hexadecanoyl-CoA + H2O = hexadecanoate + CoA + H(+)</text>
        <dbReference type="Rhea" id="RHEA:16645"/>
        <dbReference type="ChEBI" id="CHEBI:7896"/>
        <dbReference type="ChEBI" id="CHEBI:15377"/>
        <dbReference type="ChEBI" id="CHEBI:15378"/>
        <dbReference type="ChEBI" id="CHEBI:57287"/>
        <dbReference type="ChEBI" id="CHEBI:57379"/>
        <dbReference type="EC" id="3.1.2.2"/>
    </reaction>
    <physiologicalReaction direction="left-to-right" evidence="23">
        <dbReference type="Rhea" id="RHEA:16646"/>
    </physiologicalReaction>
</comment>
<keyword evidence="14" id="KW-0472">Membrane</keyword>
<evidence type="ECO:0000256" key="20">
    <source>
        <dbReference type="ARBA" id="ARBA00040123"/>
    </source>
</evidence>
<evidence type="ECO:0000256" key="6">
    <source>
        <dbReference type="ARBA" id="ARBA00022490"/>
    </source>
</evidence>
<dbReference type="InterPro" id="IPR006683">
    <property type="entry name" value="Thioestr_dom"/>
</dbReference>
<dbReference type="AlphaFoldDB" id="A0AAU9X6I7"/>
<dbReference type="GO" id="GO:0005758">
    <property type="term" value="C:mitochondrial intermembrane space"/>
    <property type="evidence" value="ECO:0007669"/>
    <property type="project" value="UniProtKB-SubCell"/>
</dbReference>
<evidence type="ECO:0000256" key="18">
    <source>
        <dbReference type="ARBA" id="ARBA00038456"/>
    </source>
</evidence>
<comment type="catalytic activity">
    <reaction evidence="25">
        <text>dodecanoyl-CoA + H2O = dodecanoate + CoA + H(+)</text>
        <dbReference type="Rhea" id="RHEA:30135"/>
        <dbReference type="ChEBI" id="CHEBI:15377"/>
        <dbReference type="ChEBI" id="CHEBI:15378"/>
        <dbReference type="ChEBI" id="CHEBI:18262"/>
        <dbReference type="ChEBI" id="CHEBI:57287"/>
        <dbReference type="ChEBI" id="CHEBI:57375"/>
    </reaction>
    <physiologicalReaction direction="left-to-right" evidence="25">
        <dbReference type="Rhea" id="RHEA:30136"/>
    </physiologicalReaction>
</comment>
<keyword evidence="10" id="KW-0276">Fatty acid metabolism</keyword>
<reference evidence="28 29" key="1">
    <citation type="submission" date="2022-05" db="EMBL/GenBank/DDBJ databases">
        <authorList>
            <consortium name="Genoscope - CEA"/>
            <person name="William W."/>
        </authorList>
    </citation>
    <scope>NUCLEOTIDE SEQUENCE [LARGE SCALE GENOMIC DNA]</scope>
</reference>
<gene>
    <name evidence="28" type="ORF">PMEA_00018522</name>
</gene>
<dbReference type="Proteomes" id="UP001159428">
    <property type="component" value="Unassembled WGS sequence"/>
</dbReference>
<organism evidence="28 29">
    <name type="scientific">Pocillopora meandrina</name>
    <dbReference type="NCBI Taxonomy" id="46732"/>
    <lineage>
        <taxon>Eukaryota</taxon>
        <taxon>Metazoa</taxon>
        <taxon>Cnidaria</taxon>
        <taxon>Anthozoa</taxon>
        <taxon>Hexacorallia</taxon>
        <taxon>Scleractinia</taxon>
        <taxon>Astrocoeniina</taxon>
        <taxon>Pocilloporidae</taxon>
        <taxon>Pocillopora</taxon>
    </lineage>
</organism>
<evidence type="ECO:0000256" key="23">
    <source>
        <dbReference type="ARBA" id="ARBA00047734"/>
    </source>
</evidence>
<evidence type="ECO:0000256" key="21">
    <source>
        <dbReference type="ARBA" id="ARBA00043210"/>
    </source>
</evidence>
<evidence type="ECO:0000256" key="8">
    <source>
        <dbReference type="ARBA" id="ARBA00022792"/>
    </source>
</evidence>
<dbReference type="Pfam" id="PF03061">
    <property type="entry name" value="4HBT"/>
    <property type="match status" value="1"/>
</dbReference>